<dbReference type="GO" id="GO:1990904">
    <property type="term" value="C:ribonucleoprotein complex"/>
    <property type="evidence" value="ECO:0007669"/>
    <property type="project" value="UniProtKB-KW"/>
</dbReference>
<evidence type="ECO:0000256" key="1">
    <source>
        <dbReference type="ARBA" id="ARBA00010528"/>
    </source>
</evidence>
<comment type="similarity">
    <text evidence="1">Belongs to the universal ribosomal protein uL4 family.</text>
</comment>
<evidence type="ECO:0000256" key="2">
    <source>
        <dbReference type="ARBA" id="ARBA00022980"/>
    </source>
</evidence>
<dbReference type="PANTHER" id="PTHR10746:SF6">
    <property type="entry name" value="LARGE RIBOSOMAL SUBUNIT PROTEIN UL4M"/>
    <property type="match status" value="1"/>
</dbReference>
<sequence length="207" mass="23319">MKIDKINFDGKKNSIEVLDKIFAGKINKKLVANILYKTNANYKGRKAKTKQKNEIIGSTSKIHAQKGTGNARHASRKAPIFVGGGVAHGPKGQSNYKKRKLNKNEKKLGIVSLISEKNKLKDLVVFSDFKNEIKKTKEMNILLNKFAATNALIILDKLSKEKIYRSTKNIPNIKVTDINHFSAFDIAKFKKIVFTESSIKELEKKCL</sequence>
<evidence type="ECO:0008006" key="5">
    <source>
        <dbReference type="Google" id="ProtNLM"/>
    </source>
</evidence>
<keyword evidence="2" id="KW-0689">Ribosomal protein</keyword>
<dbReference type="PANTHER" id="PTHR10746">
    <property type="entry name" value="50S RIBOSOMAL PROTEIN L4"/>
    <property type="match status" value="1"/>
</dbReference>
<dbReference type="SUPFAM" id="SSF52166">
    <property type="entry name" value="Ribosomal protein L4"/>
    <property type="match status" value="1"/>
</dbReference>
<gene>
    <name evidence="4" type="ORF">METZ01_LOCUS254146</name>
</gene>
<dbReference type="InterPro" id="IPR013005">
    <property type="entry name" value="Ribosomal_uL4-like"/>
</dbReference>
<evidence type="ECO:0000256" key="3">
    <source>
        <dbReference type="ARBA" id="ARBA00023274"/>
    </source>
</evidence>
<dbReference type="AlphaFoldDB" id="A0A382IPX0"/>
<dbReference type="Pfam" id="PF00573">
    <property type="entry name" value="Ribosomal_L4"/>
    <property type="match status" value="1"/>
</dbReference>
<evidence type="ECO:0000313" key="4">
    <source>
        <dbReference type="EMBL" id="SVC01292.1"/>
    </source>
</evidence>
<dbReference type="EMBL" id="UINC01068567">
    <property type="protein sequence ID" value="SVC01292.1"/>
    <property type="molecule type" value="Genomic_DNA"/>
</dbReference>
<accession>A0A382IPX0</accession>
<dbReference type="InterPro" id="IPR002136">
    <property type="entry name" value="Ribosomal_uL4"/>
</dbReference>
<dbReference type="NCBIfam" id="TIGR03953">
    <property type="entry name" value="rplD_bact"/>
    <property type="match status" value="1"/>
</dbReference>
<proteinExistence type="inferred from homology"/>
<organism evidence="4">
    <name type="scientific">marine metagenome</name>
    <dbReference type="NCBI Taxonomy" id="408172"/>
    <lineage>
        <taxon>unclassified sequences</taxon>
        <taxon>metagenomes</taxon>
        <taxon>ecological metagenomes</taxon>
    </lineage>
</organism>
<name>A0A382IPX0_9ZZZZ</name>
<dbReference type="GO" id="GO:0006412">
    <property type="term" value="P:translation"/>
    <property type="evidence" value="ECO:0007669"/>
    <property type="project" value="InterPro"/>
</dbReference>
<dbReference type="GO" id="GO:0003735">
    <property type="term" value="F:structural constituent of ribosome"/>
    <property type="evidence" value="ECO:0007669"/>
    <property type="project" value="InterPro"/>
</dbReference>
<keyword evidence="3" id="KW-0687">Ribonucleoprotein</keyword>
<dbReference type="InterPro" id="IPR023574">
    <property type="entry name" value="Ribosomal_uL4_dom_sf"/>
</dbReference>
<reference evidence="4" key="1">
    <citation type="submission" date="2018-05" db="EMBL/GenBank/DDBJ databases">
        <authorList>
            <person name="Lanie J.A."/>
            <person name="Ng W.-L."/>
            <person name="Kazmierczak K.M."/>
            <person name="Andrzejewski T.M."/>
            <person name="Davidsen T.M."/>
            <person name="Wayne K.J."/>
            <person name="Tettelin H."/>
            <person name="Glass J.I."/>
            <person name="Rusch D."/>
            <person name="Podicherti R."/>
            <person name="Tsui H.-C.T."/>
            <person name="Winkler M.E."/>
        </authorList>
    </citation>
    <scope>NUCLEOTIDE SEQUENCE</scope>
</reference>
<dbReference type="GO" id="GO:0005840">
    <property type="term" value="C:ribosome"/>
    <property type="evidence" value="ECO:0007669"/>
    <property type="project" value="UniProtKB-KW"/>
</dbReference>
<protein>
    <recommendedName>
        <fullName evidence="5">50S ribosomal protein L4</fullName>
    </recommendedName>
</protein>
<dbReference type="Gene3D" id="3.40.1370.10">
    <property type="match status" value="1"/>
</dbReference>